<comment type="caution">
    <text evidence="3">The sequence shown here is derived from an EMBL/GenBank/DDBJ whole genome shotgun (WGS) entry which is preliminary data.</text>
</comment>
<dbReference type="Proteomes" id="UP000574769">
    <property type="component" value="Unassembled WGS sequence"/>
</dbReference>
<dbReference type="EC" id="2.5.1.18" evidence="3"/>
<dbReference type="InterPro" id="IPR040079">
    <property type="entry name" value="Glutathione_S-Trfase"/>
</dbReference>
<name>A0A7W7AFW2_9SPHN</name>
<organism evidence="3 4">
    <name type="scientific">Sphingomonas abaci</name>
    <dbReference type="NCBI Taxonomy" id="237611"/>
    <lineage>
        <taxon>Bacteria</taxon>
        <taxon>Pseudomonadati</taxon>
        <taxon>Pseudomonadota</taxon>
        <taxon>Alphaproteobacteria</taxon>
        <taxon>Sphingomonadales</taxon>
        <taxon>Sphingomonadaceae</taxon>
        <taxon>Sphingomonas</taxon>
    </lineage>
</organism>
<dbReference type="InterPro" id="IPR010987">
    <property type="entry name" value="Glutathione-S-Trfase_C-like"/>
</dbReference>
<evidence type="ECO:0000259" key="2">
    <source>
        <dbReference type="PROSITE" id="PS50405"/>
    </source>
</evidence>
<evidence type="ECO:0000259" key="1">
    <source>
        <dbReference type="PROSITE" id="PS50404"/>
    </source>
</evidence>
<gene>
    <name evidence="3" type="ORF">GGQ96_000394</name>
</gene>
<evidence type="ECO:0000313" key="4">
    <source>
        <dbReference type="Proteomes" id="UP000574769"/>
    </source>
</evidence>
<dbReference type="PANTHER" id="PTHR44051:SF8">
    <property type="entry name" value="GLUTATHIONE S-TRANSFERASE GSTA"/>
    <property type="match status" value="1"/>
</dbReference>
<dbReference type="RefSeq" id="WP_246360009.1">
    <property type="nucleotide sequence ID" value="NZ_JACHNY010000001.1"/>
</dbReference>
<dbReference type="InterPro" id="IPR004045">
    <property type="entry name" value="Glutathione_S-Trfase_N"/>
</dbReference>
<dbReference type="InterPro" id="IPR036282">
    <property type="entry name" value="Glutathione-S-Trfase_C_sf"/>
</dbReference>
<dbReference type="AlphaFoldDB" id="A0A7W7AFW2"/>
<keyword evidence="4" id="KW-1185">Reference proteome</keyword>
<dbReference type="Gene3D" id="3.40.30.10">
    <property type="entry name" value="Glutaredoxin"/>
    <property type="match status" value="1"/>
</dbReference>
<dbReference type="PANTHER" id="PTHR44051">
    <property type="entry name" value="GLUTATHIONE S-TRANSFERASE-RELATED"/>
    <property type="match status" value="1"/>
</dbReference>
<evidence type="ECO:0000313" key="3">
    <source>
        <dbReference type="EMBL" id="MBB4616288.1"/>
    </source>
</evidence>
<dbReference type="SFLD" id="SFLDG00358">
    <property type="entry name" value="Main_(cytGST)"/>
    <property type="match status" value="1"/>
</dbReference>
<accession>A0A7W7AFW2</accession>
<proteinExistence type="predicted"/>
<feature type="domain" description="GST C-terminal" evidence="2">
    <location>
        <begin position="93"/>
        <end position="221"/>
    </location>
</feature>
<dbReference type="InterPro" id="IPR004046">
    <property type="entry name" value="GST_C"/>
</dbReference>
<dbReference type="EMBL" id="JACHNY010000001">
    <property type="protein sequence ID" value="MBB4616288.1"/>
    <property type="molecule type" value="Genomic_DNA"/>
</dbReference>
<dbReference type="InterPro" id="IPR036249">
    <property type="entry name" value="Thioredoxin-like_sf"/>
</dbReference>
<dbReference type="Pfam" id="PF13409">
    <property type="entry name" value="GST_N_2"/>
    <property type="match status" value="1"/>
</dbReference>
<dbReference type="SUPFAM" id="SSF47616">
    <property type="entry name" value="GST C-terminal domain-like"/>
    <property type="match status" value="1"/>
</dbReference>
<dbReference type="CDD" id="cd03051">
    <property type="entry name" value="GST_N_GTT2_like"/>
    <property type="match status" value="1"/>
</dbReference>
<dbReference type="GO" id="GO:0004364">
    <property type="term" value="F:glutathione transferase activity"/>
    <property type="evidence" value="ECO:0007669"/>
    <property type="project" value="UniProtKB-EC"/>
</dbReference>
<sequence length="221" mass="23630">MAGMRLYDNGWAPSPRRVRLYLAEKGHGLSEAIERVPVDLQHGGNLAAAYLAVNPRGLVPALVLADGRVIDDSIAICRYVEALHPDPPLFGSDPFAIAMVETWLRRIEAEGYAAAVYALRNGHPAFAGRALPGVLAGEGAAPPQLPALVERAGVLWAGFVASLDAHLAEREWIADRHYSMADIAALVAVDFAHRARLAVPESCGHLRRWHAAATARPSSGA</sequence>
<dbReference type="SFLD" id="SFLDS00019">
    <property type="entry name" value="Glutathione_Transferase_(cytos"/>
    <property type="match status" value="1"/>
</dbReference>
<reference evidence="3 4" key="1">
    <citation type="submission" date="2020-08" db="EMBL/GenBank/DDBJ databases">
        <title>Genomic Encyclopedia of Type Strains, Phase IV (KMG-IV): sequencing the most valuable type-strain genomes for metagenomic binning, comparative biology and taxonomic classification.</title>
        <authorList>
            <person name="Goeker M."/>
        </authorList>
    </citation>
    <scope>NUCLEOTIDE SEQUENCE [LARGE SCALE GENOMIC DNA]</scope>
    <source>
        <strain evidence="3 4">DSM 15867</strain>
    </source>
</reference>
<keyword evidence="3" id="KW-0808">Transferase</keyword>
<feature type="domain" description="GST N-terminal" evidence="1">
    <location>
        <begin position="2"/>
        <end position="88"/>
    </location>
</feature>
<protein>
    <submittedName>
        <fullName evidence="3">Glutathione S-transferase</fullName>
        <ecNumber evidence="3">2.5.1.18</ecNumber>
    </submittedName>
</protein>
<dbReference type="InterPro" id="IPR034345">
    <property type="entry name" value="Gtt2-like_N"/>
</dbReference>
<dbReference type="Pfam" id="PF00043">
    <property type="entry name" value="GST_C"/>
    <property type="match status" value="1"/>
</dbReference>
<dbReference type="SUPFAM" id="SSF52833">
    <property type="entry name" value="Thioredoxin-like"/>
    <property type="match status" value="1"/>
</dbReference>
<dbReference type="PROSITE" id="PS50405">
    <property type="entry name" value="GST_CTER"/>
    <property type="match status" value="1"/>
</dbReference>
<dbReference type="PROSITE" id="PS50404">
    <property type="entry name" value="GST_NTER"/>
    <property type="match status" value="1"/>
</dbReference>
<dbReference type="Gene3D" id="1.20.1050.10">
    <property type="match status" value="1"/>
</dbReference>